<feature type="compositionally biased region" description="Polar residues" evidence="1">
    <location>
        <begin position="24"/>
        <end position="35"/>
    </location>
</feature>
<evidence type="ECO:0000313" key="3">
    <source>
        <dbReference type="Proteomes" id="UP000186922"/>
    </source>
</evidence>
<reference evidence="2 3" key="1">
    <citation type="journal article" date="2016" name="Nat. Commun.">
        <title>Extremotolerant tardigrade genome and improved radiotolerance of human cultured cells by tardigrade-unique protein.</title>
        <authorList>
            <person name="Hashimoto T."/>
            <person name="Horikawa D.D."/>
            <person name="Saito Y."/>
            <person name="Kuwahara H."/>
            <person name="Kozuka-Hata H."/>
            <person name="Shin-I T."/>
            <person name="Minakuchi Y."/>
            <person name="Ohishi K."/>
            <person name="Motoyama A."/>
            <person name="Aizu T."/>
            <person name="Enomoto A."/>
            <person name="Kondo K."/>
            <person name="Tanaka S."/>
            <person name="Hara Y."/>
            <person name="Koshikawa S."/>
            <person name="Sagara H."/>
            <person name="Miura T."/>
            <person name="Yokobori S."/>
            <person name="Miyagawa K."/>
            <person name="Suzuki Y."/>
            <person name="Kubo T."/>
            <person name="Oyama M."/>
            <person name="Kohara Y."/>
            <person name="Fujiyama A."/>
            <person name="Arakawa K."/>
            <person name="Katayama T."/>
            <person name="Toyoda A."/>
            <person name="Kunieda T."/>
        </authorList>
    </citation>
    <scope>NUCLEOTIDE SEQUENCE [LARGE SCALE GENOMIC DNA]</scope>
    <source>
        <strain evidence="2 3">YOKOZUNA-1</strain>
    </source>
</reference>
<sequence length="135" mass="15331">MEPCETSDKSSSYVPEDEGHEITAVQTSPRESTENSTVLADDLRYRCFQTSESAFAVLAWLSSPEVLYVYGCSKMPQCFQGRAWFAAIFEPEQRGRIYGLVADDGNGCWKDKDRRFGHGKKLDDETASKEESWPW</sequence>
<feature type="region of interest" description="Disordered" evidence="1">
    <location>
        <begin position="112"/>
        <end position="135"/>
    </location>
</feature>
<comment type="caution">
    <text evidence="2">The sequence shown here is derived from an EMBL/GenBank/DDBJ whole genome shotgun (WGS) entry which is preliminary data.</text>
</comment>
<dbReference type="EMBL" id="BDGG01000020">
    <property type="protein sequence ID" value="GAV09130.1"/>
    <property type="molecule type" value="Genomic_DNA"/>
</dbReference>
<dbReference type="Proteomes" id="UP000186922">
    <property type="component" value="Unassembled WGS sequence"/>
</dbReference>
<feature type="region of interest" description="Disordered" evidence="1">
    <location>
        <begin position="1"/>
        <end position="35"/>
    </location>
</feature>
<keyword evidence="3" id="KW-1185">Reference proteome</keyword>
<organism evidence="2 3">
    <name type="scientific">Ramazzottius varieornatus</name>
    <name type="common">Water bear</name>
    <name type="synonym">Tardigrade</name>
    <dbReference type="NCBI Taxonomy" id="947166"/>
    <lineage>
        <taxon>Eukaryota</taxon>
        <taxon>Metazoa</taxon>
        <taxon>Ecdysozoa</taxon>
        <taxon>Tardigrada</taxon>
        <taxon>Eutardigrada</taxon>
        <taxon>Parachela</taxon>
        <taxon>Hypsibioidea</taxon>
        <taxon>Ramazzottiidae</taxon>
        <taxon>Ramazzottius</taxon>
    </lineage>
</organism>
<protein>
    <submittedName>
        <fullName evidence="2">Uncharacterized protein</fullName>
    </submittedName>
</protein>
<evidence type="ECO:0000256" key="1">
    <source>
        <dbReference type="SAM" id="MobiDB-lite"/>
    </source>
</evidence>
<name>A0A1D1W6T5_RAMVA</name>
<accession>A0A1D1W6T5</accession>
<proteinExistence type="predicted"/>
<gene>
    <name evidence="2" type="primary">RvY_18724-1</name>
    <name evidence="2" type="synonym">RvY_18724.1</name>
    <name evidence="2" type="ORF">RvY_18724</name>
</gene>
<evidence type="ECO:0000313" key="2">
    <source>
        <dbReference type="EMBL" id="GAV09130.1"/>
    </source>
</evidence>
<dbReference type="AlphaFoldDB" id="A0A1D1W6T5"/>